<dbReference type="PANTHER" id="PTHR42706">
    <property type="entry name" value="FORMYLTETRAHYDROFOLATE DEFORMYLASE"/>
    <property type="match status" value="1"/>
</dbReference>
<evidence type="ECO:0000256" key="4">
    <source>
        <dbReference type="NCBIfam" id="TIGR00655"/>
    </source>
</evidence>
<gene>
    <name evidence="3 6" type="primary">purU</name>
    <name evidence="6" type="ORF">KL86DYS1_10665</name>
</gene>
<dbReference type="EMBL" id="FLUM01000001">
    <property type="protein sequence ID" value="SBV92647.1"/>
    <property type="molecule type" value="Genomic_DNA"/>
</dbReference>
<dbReference type="InterPro" id="IPR002912">
    <property type="entry name" value="ACT_dom"/>
</dbReference>
<dbReference type="PANTHER" id="PTHR42706:SF1">
    <property type="entry name" value="FORMYLTETRAHYDROFOLATE DEFORMYLASE 2, MITOCHONDRIAL"/>
    <property type="match status" value="1"/>
</dbReference>
<comment type="pathway">
    <text evidence="3">Purine metabolism; IMP biosynthesis via de novo pathway; formate from 10-formyl-5,6,7,8-tetrahydrofolate: step 1/1.</text>
</comment>
<keyword evidence="3" id="KW-0658">Purine biosynthesis</keyword>
<evidence type="ECO:0000313" key="6">
    <source>
        <dbReference type="EMBL" id="SBV92647.1"/>
    </source>
</evidence>
<feature type="domain" description="ACT" evidence="5">
    <location>
        <begin position="7"/>
        <end position="91"/>
    </location>
</feature>
<dbReference type="CDD" id="cd04875">
    <property type="entry name" value="ACT_F4HF-DF"/>
    <property type="match status" value="1"/>
</dbReference>
<dbReference type="HAMAP" id="MF_01927">
    <property type="entry name" value="PurU"/>
    <property type="match status" value="1"/>
</dbReference>
<dbReference type="InterPro" id="IPR045865">
    <property type="entry name" value="ACT-like_dom_sf"/>
</dbReference>
<dbReference type="PROSITE" id="PS51671">
    <property type="entry name" value="ACT"/>
    <property type="match status" value="1"/>
</dbReference>
<dbReference type="Gene3D" id="3.30.70.260">
    <property type="match status" value="1"/>
</dbReference>
<reference evidence="6" key="1">
    <citation type="submission" date="2016-04" db="EMBL/GenBank/DDBJ databases">
        <authorList>
            <person name="Evans L.H."/>
            <person name="Alamgir A."/>
            <person name="Owens N."/>
            <person name="Weber N.D."/>
            <person name="Virtaneva K."/>
            <person name="Barbian K."/>
            <person name="Babar A."/>
            <person name="Rosenke K."/>
        </authorList>
    </citation>
    <scope>NUCLEOTIDE SEQUENCE</scope>
    <source>
        <strain evidence="6">86-1</strain>
    </source>
</reference>
<organism evidence="6">
    <name type="scientific">uncultured Dysgonomonas sp</name>
    <dbReference type="NCBI Taxonomy" id="206096"/>
    <lineage>
        <taxon>Bacteria</taxon>
        <taxon>Pseudomonadati</taxon>
        <taxon>Bacteroidota</taxon>
        <taxon>Bacteroidia</taxon>
        <taxon>Bacteroidales</taxon>
        <taxon>Dysgonomonadaceae</taxon>
        <taxon>Dysgonomonas</taxon>
        <taxon>environmental samples</taxon>
    </lineage>
</organism>
<evidence type="ECO:0000256" key="3">
    <source>
        <dbReference type="HAMAP-Rule" id="MF_01927"/>
    </source>
</evidence>
<dbReference type="InterPro" id="IPR044074">
    <property type="entry name" value="PurU_ACT"/>
</dbReference>
<dbReference type="EC" id="3.5.1.10" evidence="3 4"/>
<dbReference type="InterPro" id="IPR004810">
    <property type="entry name" value="PurU"/>
</dbReference>
<dbReference type="InterPro" id="IPR036477">
    <property type="entry name" value="Formyl_transf_N_sf"/>
</dbReference>
<dbReference type="AlphaFoldDB" id="A0A212IZQ3"/>
<dbReference type="Pfam" id="PF00551">
    <property type="entry name" value="Formyl_trans_N"/>
    <property type="match status" value="1"/>
</dbReference>
<dbReference type="PIRSF" id="PIRSF036480">
    <property type="entry name" value="FormyFH4_hydr"/>
    <property type="match status" value="1"/>
</dbReference>
<dbReference type="NCBIfam" id="NF004684">
    <property type="entry name" value="PRK06027.1"/>
    <property type="match status" value="1"/>
</dbReference>
<protein>
    <recommendedName>
        <fullName evidence="3 4">Formyltetrahydrofolate deformylase</fullName>
        <ecNumber evidence="3 4">3.5.1.10</ecNumber>
    </recommendedName>
    <alternativeName>
        <fullName evidence="3">Formyl-FH(4) hydrolase</fullName>
    </alternativeName>
</protein>
<dbReference type="SUPFAM" id="SSF55021">
    <property type="entry name" value="ACT-like"/>
    <property type="match status" value="1"/>
</dbReference>
<dbReference type="GO" id="GO:0006189">
    <property type="term" value="P:'de novo' IMP biosynthetic process"/>
    <property type="evidence" value="ECO:0007669"/>
    <property type="project" value="UniProtKB-UniRule"/>
</dbReference>
<dbReference type="RefSeq" id="WP_006799531.1">
    <property type="nucleotide sequence ID" value="NZ_LT599032.1"/>
</dbReference>
<keyword evidence="2 3" id="KW-0378">Hydrolase</keyword>
<dbReference type="InterPro" id="IPR041729">
    <property type="entry name" value="Formyl-FH4-Hydrolase_C"/>
</dbReference>
<dbReference type="CDD" id="cd08648">
    <property type="entry name" value="FMT_core_Formyl-FH4-Hydrolase_C"/>
    <property type="match status" value="1"/>
</dbReference>
<comment type="similarity">
    <text evidence="3">Belongs to the PurU family.</text>
</comment>
<evidence type="ECO:0000256" key="2">
    <source>
        <dbReference type="ARBA" id="ARBA00022801"/>
    </source>
</evidence>
<dbReference type="PRINTS" id="PR01575">
    <property type="entry name" value="FFH4HYDRLASE"/>
</dbReference>
<dbReference type="NCBIfam" id="TIGR00655">
    <property type="entry name" value="PurU"/>
    <property type="match status" value="1"/>
</dbReference>
<dbReference type="InterPro" id="IPR002376">
    <property type="entry name" value="Formyl_transf_N"/>
</dbReference>
<dbReference type="GO" id="GO:0006730">
    <property type="term" value="P:one-carbon metabolic process"/>
    <property type="evidence" value="ECO:0007669"/>
    <property type="project" value="UniProtKB-KW"/>
</dbReference>
<feature type="active site" evidence="3">
    <location>
        <position position="230"/>
    </location>
</feature>
<proteinExistence type="inferred from homology"/>
<evidence type="ECO:0000259" key="5">
    <source>
        <dbReference type="PROSITE" id="PS51671"/>
    </source>
</evidence>
<sequence length="286" mass="33267">MNNAHAIILISSPDQPGLVAAVTDFINVNGGNIINLEQHVDKQANTFFMRIEWDLTNFIIPREKISDYFQTMYAKKYDMTFRLYFNDYTPRMAVFVSKMSHCLFDILARYTAGEWNVEIPLIISNHEDMRWVAERFGIEYHVLKLNKDNKDEIEAQQLALLKEKEIDFIVLARYMQILTDKFIETYPNKIINIHHSFLPAFVGAKPYHAAYERGVKIIGATSHYVTAELDAGPIIEQDITRITHRDSVENLVRKGQDLEKIVLSHAIEYHLTRRVLVYKNKTILFA</sequence>
<comment type="function">
    <text evidence="3">Catalyzes the hydrolysis of 10-formyltetrahydrofolate (formyl-FH4) to formate and tetrahydrofolate (FH4).</text>
</comment>
<dbReference type="SUPFAM" id="SSF53328">
    <property type="entry name" value="Formyltransferase"/>
    <property type="match status" value="1"/>
</dbReference>
<evidence type="ECO:0000256" key="1">
    <source>
        <dbReference type="ARBA" id="ARBA00022563"/>
    </source>
</evidence>
<keyword evidence="1 3" id="KW-0554">One-carbon metabolism</keyword>
<comment type="catalytic activity">
    <reaction evidence="3">
        <text>(6R)-10-formyltetrahydrofolate + H2O = (6S)-5,6,7,8-tetrahydrofolate + formate + H(+)</text>
        <dbReference type="Rhea" id="RHEA:19833"/>
        <dbReference type="ChEBI" id="CHEBI:15377"/>
        <dbReference type="ChEBI" id="CHEBI:15378"/>
        <dbReference type="ChEBI" id="CHEBI:15740"/>
        <dbReference type="ChEBI" id="CHEBI:57453"/>
        <dbReference type="ChEBI" id="CHEBI:195366"/>
        <dbReference type="EC" id="3.5.1.10"/>
    </reaction>
</comment>
<accession>A0A212IZQ3</accession>
<dbReference type="UniPathway" id="UPA00074">
    <property type="reaction ID" value="UER00170"/>
</dbReference>
<name>A0A212IZQ3_9BACT</name>
<dbReference type="Gene3D" id="3.40.50.170">
    <property type="entry name" value="Formyl transferase, N-terminal domain"/>
    <property type="match status" value="1"/>
</dbReference>
<dbReference type="GO" id="GO:0008864">
    <property type="term" value="F:formyltetrahydrofolate deformylase activity"/>
    <property type="evidence" value="ECO:0007669"/>
    <property type="project" value="UniProtKB-UniRule"/>
</dbReference>